<evidence type="ECO:0008006" key="4">
    <source>
        <dbReference type="Google" id="ProtNLM"/>
    </source>
</evidence>
<keyword evidence="3" id="KW-1185">Reference proteome</keyword>
<accession>A0ABN9X3G3</accession>
<dbReference type="EMBL" id="CAUYUJ010019592">
    <property type="protein sequence ID" value="CAK0892278.1"/>
    <property type="molecule type" value="Genomic_DNA"/>
</dbReference>
<reference evidence="2" key="1">
    <citation type="submission" date="2023-10" db="EMBL/GenBank/DDBJ databases">
        <authorList>
            <person name="Chen Y."/>
            <person name="Shah S."/>
            <person name="Dougan E. K."/>
            <person name="Thang M."/>
            <person name="Chan C."/>
        </authorList>
    </citation>
    <scope>NUCLEOTIDE SEQUENCE [LARGE SCALE GENOMIC DNA]</scope>
</reference>
<organism evidence="2 3">
    <name type="scientific">Prorocentrum cordatum</name>
    <dbReference type="NCBI Taxonomy" id="2364126"/>
    <lineage>
        <taxon>Eukaryota</taxon>
        <taxon>Sar</taxon>
        <taxon>Alveolata</taxon>
        <taxon>Dinophyceae</taxon>
        <taxon>Prorocentrales</taxon>
        <taxon>Prorocentraceae</taxon>
        <taxon>Prorocentrum</taxon>
    </lineage>
</organism>
<gene>
    <name evidence="2" type="ORF">PCOR1329_LOCUS71984</name>
</gene>
<evidence type="ECO:0000313" key="2">
    <source>
        <dbReference type="EMBL" id="CAK0892278.1"/>
    </source>
</evidence>
<sequence>VGRGLSTGMALYAANQGQQCPACTCAPLCPELRCDCSGLQGSSGQGPGLWSVALACAASGLVGACSAALAFWRLSGRFLGPRGAALATGGEADFEEQARAQARVARAKPGDFIGVQYNIGGVALVHGRLVVPVPPGRPDSASIVTPDADESEEKYVGSADVLRWDVFPGGAAGGVMPWAPGARYYRFRSLLTPATILAAADAAAGRLGLPAPPGPIVANAGGRAIGAPAAAPLGGLVPPAVGPAAAPAAAPAAGVAALVAALGGPAVALAPLLALAAPPPGAAAAAAAPAAFADVRVQPVVYNALCSRRIGFGDAVARMVEHQWPDWPVTSPRATLWVCQFMKDNGLSPLGRHSKWRSEGRLALADGGVAEHERCCSYLEQMVCFDQLNVLDVAAAEMICRSIQVQEGRWRERFVSSADESLDSYLFYGTSSNRGGVCVHPQLLAHVSAELSKEYAVANERRKARGERQSARTPGNKDKKGNKNKDKDEPKGCASAFFHPAPPTRLPTAAAVSSVESGAPPLYVASGDLDSAFYRLRPMSGLEDYFTLPRLSSTRAGIAELDGAILPAGASLAATMRAISVAGFSDSQIVEDGRASVPLPTSAAIAAAGYVDNFYVFGHDPPLVTRRRDDVSAVLRSWGLAVHEETDAAADAVLVGLRLRQGRWLSVKRRNLWRLRAALDTVLRRGCCSSKMLEVLVGHITWACLIRRELLCVLRAVYPDIAAGLPATSRMWGSAREELWLVRSLLPLLQKDLSSPWHDIVGVSGASEFGVGVAVRSVQPSVAAQHGRQCERWRCRVHGAERPRERVFQPQPLPSSTSGTAPLPTGLRGLDFAGLESFIRVHPREFMEVPREFFDGARWAPVIATRVVVPDDILALEGDACILGIKHILRSRAAFGKHILLFVDNMPLALGADRQRRDAAARQVAATRGPSVGLAVLERTAVRPGTERLYQVYLRAFLQFCLVMAIDWASEAAMDLALVTYLNSMYFKGRAPNEGSVLLAALAHCAPALCKRAAQALPGATRCLAGWRRRVPTRVRLPLPRRAAFAIAGALAARGQPRMGLFVVVSFVAYFRPQEAFGLAGRHLVPPVAHLGQAPTPWGLLLHDSDLQLPGETNLWDEGVLLDQAPWLEPALEALRIAAGGGPLWDFQLTSIARLFVDACHALGLMHLQPHLYSLRHGGASEDLLSGARAAGPVMRRGRWATLASPRRCGKEIRLLREAAKVDPDVLLFGEVVEQNFLDALRGGPALPLVMRAVPEALRQRLLAGPGAPAAKRACRRCLFLGPFASCGRISQRVRDMGYGCLGMDIAQGAVEDHLSSTFESVVRGWLLGKAIVGLWLGTPCASWSQAPRDPLRSMQYPMGEPGFEGARLHRLRLGRNKGAPARRAQLAAAYSPQFARAAARALVHSANALKE</sequence>
<evidence type="ECO:0000313" key="3">
    <source>
        <dbReference type="Proteomes" id="UP001189429"/>
    </source>
</evidence>
<feature type="compositionally biased region" description="Basic and acidic residues" evidence="1">
    <location>
        <begin position="466"/>
        <end position="491"/>
    </location>
</feature>
<proteinExistence type="predicted"/>
<feature type="region of interest" description="Disordered" evidence="1">
    <location>
        <begin position="458"/>
        <end position="501"/>
    </location>
</feature>
<evidence type="ECO:0000256" key="1">
    <source>
        <dbReference type="SAM" id="MobiDB-lite"/>
    </source>
</evidence>
<protein>
    <recommendedName>
        <fullName evidence="4">RNA-directed RNA polymerase</fullName>
    </recommendedName>
</protein>
<name>A0ABN9X3G3_9DINO</name>
<comment type="caution">
    <text evidence="2">The sequence shown here is derived from an EMBL/GenBank/DDBJ whole genome shotgun (WGS) entry which is preliminary data.</text>
</comment>
<dbReference type="Proteomes" id="UP001189429">
    <property type="component" value="Unassembled WGS sequence"/>
</dbReference>
<feature type="non-terminal residue" evidence="2">
    <location>
        <position position="1"/>
    </location>
</feature>